<dbReference type="AlphaFoldDB" id="A0A3M7KR96"/>
<feature type="compositionally biased region" description="Low complexity" evidence="1">
    <location>
        <begin position="72"/>
        <end position="89"/>
    </location>
</feature>
<evidence type="ECO:0000313" key="3">
    <source>
        <dbReference type="Proteomes" id="UP000279271"/>
    </source>
</evidence>
<protein>
    <submittedName>
        <fullName evidence="2">Uncharacterized protein</fullName>
    </submittedName>
</protein>
<feature type="compositionally biased region" description="Basic and acidic residues" evidence="1">
    <location>
        <begin position="1"/>
        <end position="14"/>
    </location>
</feature>
<comment type="caution">
    <text evidence="2">The sequence shown here is derived from an EMBL/GenBank/DDBJ whole genome shotgun (WGS) entry which is preliminary data.</text>
</comment>
<evidence type="ECO:0000256" key="1">
    <source>
        <dbReference type="SAM" id="MobiDB-lite"/>
    </source>
</evidence>
<feature type="region of interest" description="Disordered" evidence="1">
    <location>
        <begin position="1"/>
        <end position="55"/>
    </location>
</feature>
<gene>
    <name evidence="2" type="ORF">APUTEX25_001162</name>
</gene>
<dbReference type="EMBL" id="QOKY01000202">
    <property type="protein sequence ID" value="RMZ53043.1"/>
    <property type="molecule type" value="Genomic_DNA"/>
</dbReference>
<sequence>AGDGGRGRGREGGKRGGLGRCPGSQAAPGPGGARLRFRRGTPAGGSGGTQHAARARPALGLLCRPWSTWPWPGRGRAAGPGPRRGPPGLARGGGSRDNVLSRARGSGCGAGV</sequence>
<dbReference type="Proteomes" id="UP000279271">
    <property type="component" value="Unassembled WGS sequence"/>
</dbReference>
<name>A0A3M7KR96_AUXPR</name>
<feature type="non-terminal residue" evidence="2">
    <location>
        <position position="112"/>
    </location>
</feature>
<feature type="non-terminal residue" evidence="2">
    <location>
        <position position="1"/>
    </location>
</feature>
<proteinExistence type="predicted"/>
<reference evidence="3" key="1">
    <citation type="journal article" date="2018" name="Algal Res.">
        <title>Characterization of plant carbon substrate utilization by Auxenochlorella protothecoides.</title>
        <authorList>
            <person name="Vogler B.W."/>
            <person name="Starkenburg S.R."/>
            <person name="Sudasinghe N."/>
            <person name="Schambach J.Y."/>
            <person name="Rollin J.A."/>
            <person name="Pattathil S."/>
            <person name="Barry A.N."/>
        </authorList>
    </citation>
    <scope>NUCLEOTIDE SEQUENCE [LARGE SCALE GENOMIC DNA]</scope>
    <source>
        <strain evidence="3">UTEX 25</strain>
    </source>
</reference>
<accession>A0A3M7KR96</accession>
<evidence type="ECO:0000313" key="2">
    <source>
        <dbReference type="EMBL" id="RMZ53043.1"/>
    </source>
</evidence>
<organism evidence="2 3">
    <name type="scientific">Auxenochlorella protothecoides</name>
    <name type="common">Green microalga</name>
    <name type="synonym">Chlorella protothecoides</name>
    <dbReference type="NCBI Taxonomy" id="3075"/>
    <lineage>
        <taxon>Eukaryota</taxon>
        <taxon>Viridiplantae</taxon>
        <taxon>Chlorophyta</taxon>
        <taxon>core chlorophytes</taxon>
        <taxon>Trebouxiophyceae</taxon>
        <taxon>Chlorellales</taxon>
        <taxon>Chlorellaceae</taxon>
        <taxon>Auxenochlorella</taxon>
    </lineage>
</organism>
<feature type="region of interest" description="Disordered" evidence="1">
    <location>
        <begin position="69"/>
        <end position="112"/>
    </location>
</feature>